<dbReference type="InterPro" id="IPR016187">
    <property type="entry name" value="CTDL_fold"/>
</dbReference>
<protein>
    <recommendedName>
        <fullName evidence="2">C-type lectin domain-containing protein</fullName>
    </recommendedName>
</protein>
<evidence type="ECO:0000259" key="2">
    <source>
        <dbReference type="PROSITE" id="PS50041"/>
    </source>
</evidence>
<dbReference type="AlphaFoldDB" id="A0A4V6A374"/>
<dbReference type="PANTHER" id="PTHR22803">
    <property type="entry name" value="MANNOSE, PHOSPHOLIPASE, LECTIN RECEPTOR RELATED"/>
    <property type="match status" value="1"/>
</dbReference>
<dbReference type="SUPFAM" id="SSF56436">
    <property type="entry name" value="C-type lectin-like"/>
    <property type="match status" value="1"/>
</dbReference>
<dbReference type="SMART" id="SM00034">
    <property type="entry name" value="CLECT"/>
    <property type="match status" value="1"/>
</dbReference>
<dbReference type="OrthoDB" id="418245at2759"/>
<feature type="chain" id="PRO_5020435707" description="C-type lectin domain-containing protein" evidence="1">
    <location>
        <begin position="21"/>
        <end position="168"/>
    </location>
</feature>
<evidence type="ECO:0000256" key="1">
    <source>
        <dbReference type="SAM" id="SignalP"/>
    </source>
</evidence>
<accession>A0A4V6A374</accession>
<keyword evidence="1" id="KW-0732">Signal</keyword>
<dbReference type="PROSITE" id="PS50041">
    <property type="entry name" value="C_TYPE_LECTIN_2"/>
    <property type="match status" value="1"/>
</dbReference>
<organism evidence="3">
    <name type="scientific">Steinernema carpocapsae</name>
    <name type="common">Entomopathogenic nematode</name>
    <dbReference type="NCBI Taxonomy" id="34508"/>
    <lineage>
        <taxon>Eukaryota</taxon>
        <taxon>Metazoa</taxon>
        <taxon>Ecdysozoa</taxon>
        <taxon>Nematoda</taxon>
        <taxon>Chromadorea</taxon>
        <taxon>Rhabditida</taxon>
        <taxon>Tylenchina</taxon>
        <taxon>Panagrolaimomorpha</taxon>
        <taxon>Strongyloidoidea</taxon>
        <taxon>Steinernematidae</taxon>
        <taxon>Steinernema</taxon>
    </lineage>
</organism>
<sequence length="168" mass="18519">MTNILSVSLLFLAALLAIDAALTMPQGVATGGKAGKCDFAWHSHGTHCYRIFYKKRTWFEAADRCAKFGGVLSTVEDAMEDGFLGGLLTGPGLITPHWIGLMRKNMEMPAIWADGVKRTFARWRTGDNEYTSAETKCVRVIASSVSSCEWLAEDCGKEYPYICKKPVN</sequence>
<dbReference type="InterPro" id="IPR001304">
    <property type="entry name" value="C-type_lectin-like"/>
</dbReference>
<evidence type="ECO:0000313" key="3">
    <source>
        <dbReference type="EMBL" id="TKR81435.1"/>
    </source>
</evidence>
<proteinExistence type="predicted"/>
<comment type="caution">
    <text evidence="3">The sequence shown here is derived from an EMBL/GenBank/DDBJ whole genome shotgun (WGS) entry which is preliminary data.</text>
</comment>
<reference evidence="3" key="2">
    <citation type="journal article" date="2015" name="Genome Biol.">
        <title>Comparative genomics of Steinernema reveals deeply conserved gene regulatory networks.</title>
        <authorList>
            <person name="Dillman A.R."/>
            <person name="Macchietto M."/>
            <person name="Porter C.F."/>
            <person name="Rogers A."/>
            <person name="Williams B."/>
            <person name="Antoshechkin I."/>
            <person name="Lee M.M."/>
            <person name="Goodwin Z."/>
            <person name="Lu X."/>
            <person name="Lewis E.E."/>
            <person name="Goodrich-Blair H."/>
            <person name="Stock S.P."/>
            <person name="Adams B.J."/>
            <person name="Sternberg P.W."/>
            <person name="Mortazavi A."/>
        </authorList>
    </citation>
    <scope>NUCLEOTIDE SEQUENCE [LARGE SCALE GENOMIC DNA]</scope>
    <source>
        <strain evidence="3">ALL</strain>
    </source>
</reference>
<name>A0A4V6A374_STECR</name>
<feature type="signal peptide" evidence="1">
    <location>
        <begin position="1"/>
        <end position="20"/>
    </location>
</feature>
<reference evidence="3" key="1">
    <citation type="submission" date="2013-11" db="EMBL/GenBank/DDBJ databases">
        <authorList>
            <person name="Sternberg P."/>
            <person name="Dillman A."/>
            <person name="Macchietto M."/>
        </authorList>
    </citation>
    <scope>NUCLEOTIDE SEQUENCE</scope>
    <source>
        <strain evidence="3">ALL</strain>
    </source>
</reference>
<gene>
    <name evidence="3" type="ORF">L596_015303</name>
</gene>
<dbReference type="EMBL" id="AZBU02000004">
    <property type="protein sequence ID" value="TKR81435.1"/>
    <property type="molecule type" value="Genomic_DNA"/>
</dbReference>
<reference evidence="3" key="3">
    <citation type="journal article" date="2019" name="G3 (Bethesda)">
        <title>Hybrid Assembly of the Genome of the Entomopathogenic Nematode Steinernema carpocapsae Identifies the X-Chromosome.</title>
        <authorList>
            <person name="Serra L."/>
            <person name="Macchietto M."/>
            <person name="Macias-Munoz A."/>
            <person name="McGill C.J."/>
            <person name="Rodriguez I.M."/>
            <person name="Rodriguez B."/>
            <person name="Murad R."/>
            <person name="Mortazavi A."/>
        </authorList>
    </citation>
    <scope>NUCLEOTIDE SEQUENCE</scope>
    <source>
        <strain evidence="3">ALL</strain>
    </source>
</reference>
<dbReference type="CDD" id="cd00037">
    <property type="entry name" value="CLECT"/>
    <property type="match status" value="1"/>
</dbReference>
<dbReference type="STRING" id="34508.A0A4V6A374"/>
<dbReference type="InterPro" id="IPR050111">
    <property type="entry name" value="C-type_lectin/snaclec_domain"/>
</dbReference>
<dbReference type="Gene3D" id="3.10.100.10">
    <property type="entry name" value="Mannose-Binding Protein A, subunit A"/>
    <property type="match status" value="1"/>
</dbReference>
<dbReference type="Pfam" id="PF00059">
    <property type="entry name" value="Lectin_C"/>
    <property type="match status" value="1"/>
</dbReference>
<dbReference type="InterPro" id="IPR016186">
    <property type="entry name" value="C-type_lectin-like/link_sf"/>
</dbReference>
<feature type="domain" description="C-type lectin" evidence="2">
    <location>
        <begin position="44"/>
        <end position="164"/>
    </location>
</feature>